<gene>
    <name evidence="1" type="ORF">ABIC55_002542</name>
</gene>
<organism evidence="1 2">
    <name type="scientific">Sporosarcina psychrophila</name>
    <name type="common">Bacillus psychrophilus</name>
    <dbReference type="NCBI Taxonomy" id="1476"/>
    <lineage>
        <taxon>Bacteria</taxon>
        <taxon>Bacillati</taxon>
        <taxon>Bacillota</taxon>
        <taxon>Bacilli</taxon>
        <taxon>Bacillales</taxon>
        <taxon>Caryophanaceae</taxon>
        <taxon>Sporosarcina</taxon>
    </lineage>
</organism>
<evidence type="ECO:0008006" key="3">
    <source>
        <dbReference type="Google" id="ProtNLM"/>
    </source>
</evidence>
<dbReference type="RefSeq" id="WP_354313323.1">
    <property type="nucleotide sequence ID" value="NZ_JBEPME010000003.1"/>
</dbReference>
<comment type="caution">
    <text evidence="1">The sequence shown here is derived from an EMBL/GenBank/DDBJ whole genome shotgun (WGS) entry which is preliminary data.</text>
</comment>
<name>A0ABV2K8Q8_SPOPS</name>
<accession>A0ABV2K8Q8</accession>
<evidence type="ECO:0000313" key="1">
    <source>
        <dbReference type="EMBL" id="MET3657455.1"/>
    </source>
</evidence>
<proteinExistence type="predicted"/>
<sequence length="117" mass="12949">MMQQGNWQQPNCHQGNMMGGNQVRPVVCPTQYRCHDQFVPREVPYIHPIVNVNRVHNVEIPRHYFTETTQNVMGQTLPARPGFGPGMGGFGPQVGGIGNRPGCGHRPGCGCGNRRGW</sequence>
<dbReference type="EMBL" id="JBEPME010000003">
    <property type="protein sequence ID" value="MET3657455.1"/>
    <property type="molecule type" value="Genomic_DNA"/>
</dbReference>
<protein>
    <recommendedName>
        <fullName evidence="3">Spore coat protein D</fullName>
    </recommendedName>
</protein>
<reference evidence="1 2" key="1">
    <citation type="submission" date="2024-06" db="EMBL/GenBank/DDBJ databases">
        <title>Sorghum-associated microbial communities from plants grown in Nebraska, USA.</title>
        <authorList>
            <person name="Schachtman D."/>
        </authorList>
    </citation>
    <scope>NUCLEOTIDE SEQUENCE [LARGE SCALE GENOMIC DNA]</scope>
    <source>
        <strain evidence="1 2">1288</strain>
    </source>
</reference>
<dbReference type="Proteomes" id="UP001549104">
    <property type="component" value="Unassembled WGS sequence"/>
</dbReference>
<keyword evidence="2" id="KW-1185">Reference proteome</keyword>
<evidence type="ECO:0000313" key="2">
    <source>
        <dbReference type="Proteomes" id="UP001549104"/>
    </source>
</evidence>